<evidence type="ECO:0008006" key="3">
    <source>
        <dbReference type="Google" id="ProtNLM"/>
    </source>
</evidence>
<dbReference type="EMBL" id="CP019437">
    <property type="protein sequence ID" value="AQS46685.1"/>
    <property type="molecule type" value="Genomic_DNA"/>
</dbReference>
<dbReference type="InterPro" id="IPR036291">
    <property type="entry name" value="NAD(P)-bd_dom_sf"/>
</dbReference>
<dbReference type="Proteomes" id="UP000185622">
    <property type="component" value="Chromosome"/>
</dbReference>
<dbReference type="SUPFAM" id="SSF51735">
    <property type="entry name" value="NAD(P)-binding Rossmann-fold domains"/>
    <property type="match status" value="1"/>
</dbReference>
<protein>
    <recommendedName>
        <fullName evidence="3">Epimerase</fullName>
    </recommendedName>
</protein>
<sequence>MNRRVLILGMGGLFGSAAARSFRAAGWDVDRYRRGTDMAIAARGARWIVNAMNPPNYHDWANQIPQITKQVLTASRDSGASVMVPGNVYVYGREPSPWSASTPHHACTRKGNIRAEMEARYRAHAEEGRSVVILRGGDFINAEAPDTLLNRVMLKDLRKGKITALGKPDAQRVYADLEDMTRVAVQLAETEDHSPGLLDLGFPGTRFSVRELAEEFSRQMGRDISIKKFPWTALLLASPAWELARELREMRYLFDMSHEIDGTDFHARFPEFTPKTLQRVVFEHLYIRGLKVVPDQGNTMSSQTIL</sequence>
<dbReference type="RefSeq" id="WP_075776752.1">
    <property type="nucleotide sequence ID" value="NZ_CP019437.1"/>
</dbReference>
<accession>A0ABM6IDC1</accession>
<evidence type="ECO:0000313" key="1">
    <source>
        <dbReference type="EMBL" id="AQS46685.1"/>
    </source>
</evidence>
<evidence type="ECO:0000313" key="2">
    <source>
        <dbReference type="Proteomes" id="UP000185622"/>
    </source>
</evidence>
<name>A0ABM6IDC1_9RHOB</name>
<gene>
    <name evidence="1" type="ORF">BMG03_01845</name>
</gene>
<dbReference type="Gene3D" id="3.40.50.720">
    <property type="entry name" value="NAD(P)-binding Rossmann-like Domain"/>
    <property type="match status" value="1"/>
</dbReference>
<organism evidence="1 2">
    <name type="scientific">Thioclava nitratireducens</name>
    <dbReference type="NCBI Taxonomy" id="1915078"/>
    <lineage>
        <taxon>Bacteria</taxon>
        <taxon>Pseudomonadati</taxon>
        <taxon>Pseudomonadota</taxon>
        <taxon>Alphaproteobacteria</taxon>
        <taxon>Rhodobacterales</taxon>
        <taxon>Paracoccaceae</taxon>
        <taxon>Thioclava</taxon>
    </lineage>
</organism>
<reference evidence="1 2" key="1">
    <citation type="submission" date="2017-01" db="EMBL/GenBank/DDBJ databases">
        <title>The complete genome sequence of a sulfur-oxidizing marine bacterium Thioclava sp. 25B10_4T.</title>
        <authorList>
            <person name="Liu Y."/>
            <person name="Lai Q."/>
            <person name="Shao Z."/>
        </authorList>
    </citation>
    <scope>NUCLEOTIDE SEQUENCE [LARGE SCALE GENOMIC DNA]</scope>
    <source>
        <strain evidence="1 2">25B10_4</strain>
    </source>
</reference>
<proteinExistence type="predicted"/>
<keyword evidence="2" id="KW-1185">Reference proteome</keyword>